<evidence type="ECO:0000256" key="3">
    <source>
        <dbReference type="ARBA" id="ARBA00022777"/>
    </source>
</evidence>
<keyword evidence="2" id="KW-0547">Nucleotide-binding</keyword>
<evidence type="ECO:0000256" key="1">
    <source>
        <dbReference type="ARBA" id="ARBA00022679"/>
    </source>
</evidence>
<keyword evidence="3" id="KW-0418">Kinase</keyword>
<keyword evidence="5" id="KW-1133">Transmembrane helix</keyword>
<evidence type="ECO:0000313" key="8">
    <source>
        <dbReference type="Proteomes" id="UP000245634"/>
    </source>
</evidence>
<organism evidence="7 8">
    <name type="scientific">Tumebacillus permanentifrigoris</name>
    <dbReference type="NCBI Taxonomy" id="378543"/>
    <lineage>
        <taxon>Bacteria</taxon>
        <taxon>Bacillati</taxon>
        <taxon>Bacillota</taxon>
        <taxon>Bacilli</taxon>
        <taxon>Bacillales</taxon>
        <taxon>Alicyclobacillaceae</taxon>
        <taxon>Tumebacillus</taxon>
    </lineage>
</organism>
<dbReference type="Gene3D" id="3.40.50.10240">
    <property type="entry name" value="Thiamin pyrophosphokinase, catalytic domain"/>
    <property type="match status" value="1"/>
</dbReference>
<dbReference type="GO" id="GO:0009229">
    <property type="term" value="P:thiamine diphosphate biosynthetic process"/>
    <property type="evidence" value="ECO:0007669"/>
    <property type="project" value="InterPro"/>
</dbReference>
<dbReference type="SUPFAM" id="SSF63999">
    <property type="entry name" value="Thiamin pyrophosphokinase, catalytic domain"/>
    <property type="match status" value="1"/>
</dbReference>
<name>A0A316D2N7_9BACL</name>
<feature type="domain" description="SteA-like C-terminal" evidence="6">
    <location>
        <begin position="331"/>
        <end position="382"/>
    </location>
</feature>
<reference evidence="7 8" key="1">
    <citation type="submission" date="2018-05" db="EMBL/GenBank/DDBJ databases">
        <title>Genomic Encyclopedia of Type Strains, Phase IV (KMG-IV): sequencing the most valuable type-strain genomes for metagenomic binning, comparative biology and taxonomic classification.</title>
        <authorList>
            <person name="Goeker M."/>
        </authorList>
    </citation>
    <scope>NUCLEOTIDE SEQUENCE [LARGE SCALE GENOMIC DNA]</scope>
    <source>
        <strain evidence="7 8">DSM 18773</strain>
    </source>
</reference>
<dbReference type="InterPro" id="IPR022215">
    <property type="entry name" value="SteA-like_C"/>
</dbReference>
<dbReference type="InterPro" id="IPR036759">
    <property type="entry name" value="TPK_catalytic_sf"/>
</dbReference>
<dbReference type="AlphaFoldDB" id="A0A316D2N7"/>
<dbReference type="RefSeq" id="WP_211320434.1">
    <property type="nucleotide sequence ID" value="NZ_QGGL01000025.1"/>
</dbReference>
<dbReference type="Proteomes" id="UP000245634">
    <property type="component" value="Unassembled WGS sequence"/>
</dbReference>
<dbReference type="EMBL" id="QGGL01000025">
    <property type="protein sequence ID" value="PWK05189.1"/>
    <property type="molecule type" value="Genomic_DNA"/>
</dbReference>
<keyword evidence="1" id="KW-0808">Transferase</keyword>
<keyword evidence="8" id="KW-1185">Reference proteome</keyword>
<evidence type="ECO:0000259" key="6">
    <source>
        <dbReference type="Pfam" id="PF12555"/>
    </source>
</evidence>
<evidence type="ECO:0000256" key="2">
    <source>
        <dbReference type="ARBA" id="ARBA00022741"/>
    </source>
</evidence>
<protein>
    <submittedName>
        <fullName evidence="7">Putative membrane-anchored protein</fullName>
    </submittedName>
</protein>
<sequence>MKRFAYARRQMPRVLQGPVRADRRTKVLAKRLEPGDIAILHHVDLDEVAADALIAARARAVINTAPSISGRYPNLGPLKLVRAGIPLLDTTSTDCLHLHDGARITLQDNRLLHEQRVLGTVTWLDEDAVLTQMARSMKNVRAELELFVDNTLTYAGQEKHFFLSDLPNISLATAMQDRHVLVVVRGPTYRDDLRAIASYIQDLRPVLIGVDGGADALVEAGFRPDLIVGDMDSVSDQTLRGGAELIVHAYPDGRAPGLARLEELGLTPHLYPLPGTSEDVAMLLAHEQGAELIVAVGTHSNMIDFLEKGRRGMASTVLTRMRIGNKLVDAKGVSLLYGRSVDWRAALVVAGAALVPIMVLLWLNPATRNFLHQLVLNLKLLWS</sequence>
<dbReference type="GO" id="GO:0005524">
    <property type="term" value="F:ATP binding"/>
    <property type="evidence" value="ECO:0007669"/>
    <property type="project" value="UniProtKB-KW"/>
</dbReference>
<dbReference type="GO" id="GO:0004788">
    <property type="term" value="F:thiamine diphosphokinase activity"/>
    <property type="evidence" value="ECO:0007669"/>
    <property type="project" value="InterPro"/>
</dbReference>
<evidence type="ECO:0000313" key="7">
    <source>
        <dbReference type="EMBL" id="PWK05189.1"/>
    </source>
</evidence>
<gene>
    <name evidence="7" type="ORF">C7459_12511</name>
</gene>
<evidence type="ECO:0000256" key="4">
    <source>
        <dbReference type="ARBA" id="ARBA00022840"/>
    </source>
</evidence>
<dbReference type="NCBIfam" id="NF040608">
    <property type="entry name" value="division_SteA"/>
    <property type="match status" value="1"/>
</dbReference>
<comment type="caution">
    <text evidence="7">The sequence shown here is derived from an EMBL/GenBank/DDBJ whole genome shotgun (WGS) entry which is preliminary data.</text>
</comment>
<evidence type="ECO:0000256" key="5">
    <source>
        <dbReference type="SAM" id="Phobius"/>
    </source>
</evidence>
<dbReference type="GO" id="GO:0016301">
    <property type="term" value="F:kinase activity"/>
    <property type="evidence" value="ECO:0007669"/>
    <property type="project" value="UniProtKB-KW"/>
</dbReference>
<keyword evidence="5" id="KW-0472">Membrane</keyword>
<feature type="transmembrane region" description="Helical" evidence="5">
    <location>
        <begin position="345"/>
        <end position="363"/>
    </location>
</feature>
<dbReference type="Pfam" id="PF12555">
    <property type="entry name" value="SteA-like_C"/>
    <property type="match status" value="1"/>
</dbReference>
<keyword evidence="4" id="KW-0067">ATP-binding</keyword>
<proteinExistence type="predicted"/>
<keyword evidence="5" id="KW-0812">Transmembrane</keyword>
<dbReference type="InterPro" id="IPR047795">
    <property type="entry name" value="Put_SteA-like"/>
</dbReference>
<accession>A0A316D2N7</accession>